<dbReference type="Proteomes" id="UP001269819">
    <property type="component" value="Unassembled WGS sequence"/>
</dbReference>
<reference evidence="1 2" key="1">
    <citation type="submission" date="2023-10" db="EMBL/GenBank/DDBJ databases">
        <title>Characteristics and mechanism of a salt-tolerant marine origin heterotrophic nitrifying- aerobic denitrifying bacteria Marinobacter xestospongiae HN1.</title>
        <authorList>
            <person name="Qi R."/>
        </authorList>
    </citation>
    <scope>NUCLEOTIDE SEQUENCE [LARGE SCALE GENOMIC DNA]</scope>
    <source>
        <strain evidence="1 2">HN1</strain>
    </source>
</reference>
<organism evidence="1 2">
    <name type="scientific">Marinobacter xestospongiae</name>
    <dbReference type="NCBI Taxonomy" id="994319"/>
    <lineage>
        <taxon>Bacteria</taxon>
        <taxon>Pseudomonadati</taxon>
        <taxon>Pseudomonadota</taxon>
        <taxon>Gammaproteobacteria</taxon>
        <taxon>Pseudomonadales</taxon>
        <taxon>Marinobacteraceae</taxon>
        <taxon>Marinobacter</taxon>
    </lineage>
</organism>
<protein>
    <submittedName>
        <fullName evidence="1">Zinc ribbon-containing protein</fullName>
    </submittedName>
</protein>
<gene>
    <name evidence="1" type="ORF">RYS15_00365</name>
</gene>
<evidence type="ECO:0000313" key="1">
    <source>
        <dbReference type="EMBL" id="MDV2077109.1"/>
    </source>
</evidence>
<sequence>MTDEERKHLSGQALATYDRMLKRVQDGLADAEEITLEGLRNEIGKAVEFEYALEDMTREEVDLLSAYLARDLEHLMHFVDETGEGLTEWLQLDLSLIEHQLADMLFSVADKTRLDTLELNQKLDNDDASHYISGEVATAGMFKCLNCGHMSCLTATSHIAPCDACGSHYYERVTSRWPKEASE</sequence>
<dbReference type="RefSeq" id="WP_316972122.1">
    <property type="nucleotide sequence ID" value="NZ_JAWIIJ010000001.1"/>
</dbReference>
<dbReference type="Pfam" id="PF07295">
    <property type="entry name" value="DUF1451"/>
    <property type="match status" value="1"/>
</dbReference>
<keyword evidence="2" id="KW-1185">Reference proteome</keyword>
<dbReference type="InterPro" id="IPR009912">
    <property type="entry name" value="DUF1451"/>
</dbReference>
<dbReference type="EMBL" id="JAWIIJ010000001">
    <property type="protein sequence ID" value="MDV2077109.1"/>
    <property type="molecule type" value="Genomic_DNA"/>
</dbReference>
<proteinExistence type="predicted"/>
<name>A0ABU3VS66_9GAMM</name>
<comment type="caution">
    <text evidence="1">The sequence shown here is derived from an EMBL/GenBank/DDBJ whole genome shotgun (WGS) entry which is preliminary data.</text>
</comment>
<accession>A0ABU3VS66</accession>
<evidence type="ECO:0000313" key="2">
    <source>
        <dbReference type="Proteomes" id="UP001269819"/>
    </source>
</evidence>